<dbReference type="Proteomes" id="UP000789525">
    <property type="component" value="Unassembled WGS sequence"/>
</dbReference>
<gene>
    <name evidence="1" type="ORF">ACOLOM_LOCUS10720</name>
</gene>
<comment type="caution">
    <text evidence="1">The sequence shown here is derived from an EMBL/GenBank/DDBJ whole genome shotgun (WGS) entry which is preliminary data.</text>
</comment>
<accession>A0ACA9PLN2</accession>
<evidence type="ECO:0000313" key="2">
    <source>
        <dbReference type="Proteomes" id="UP000789525"/>
    </source>
</evidence>
<keyword evidence="2" id="KW-1185">Reference proteome</keyword>
<reference evidence="1" key="1">
    <citation type="submission" date="2021-06" db="EMBL/GenBank/DDBJ databases">
        <authorList>
            <person name="Kallberg Y."/>
            <person name="Tangrot J."/>
            <person name="Rosling A."/>
        </authorList>
    </citation>
    <scope>NUCLEOTIDE SEQUENCE</scope>
    <source>
        <strain evidence="1">CL356</strain>
    </source>
</reference>
<name>A0ACA9PLN2_9GLOM</name>
<proteinExistence type="predicted"/>
<sequence>MRTPIKFALFAIPKRLPPAVPATCVPVKSSYPSEPSYPRENGGKGSRTVTIDLFPKE</sequence>
<organism evidence="1 2">
    <name type="scientific">Acaulospora colombiana</name>
    <dbReference type="NCBI Taxonomy" id="27376"/>
    <lineage>
        <taxon>Eukaryota</taxon>
        <taxon>Fungi</taxon>
        <taxon>Fungi incertae sedis</taxon>
        <taxon>Mucoromycota</taxon>
        <taxon>Glomeromycotina</taxon>
        <taxon>Glomeromycetes</taxon>
        <taxon>Diversisporales</taxon>
        <taxon>Acaulosporaceae</taxon>
        <taxon>Acaulospora</taxon>
    </lineage>
</organism>
<evidence type="ECO:0000313" key="1">
    <source>
        <dbReference type="EMBL" id="CAG8712112.1"/>
    </source>
</evidence>
<protein>
    <submittedName>
        <fullName evidence="1">13920_t:CDS:1</fullName>
    </submittedName>
</protein>
<feature type="non-terminal residue" evidence="1">
    <location>
        <position position="57"/>
    </location>
</feature>
<dbReference type="EMBL" id="CAJVPT010035695">
    <property type="protein sequence ID" value="CAG8712112.1"/>
    <property type="molecule type" value="Genomic_DNA"/>
</dbReference>